<name>A0A5C9A092_9GAMM</name>
<keyword evidence="7" id="KW-0238">DNA-binding</keyword>
<dbReference type="InterPro" id="IPR029063">
    <property type="entry name" value="SAM-dependent_MTases_sf"/>
</dbReference>
<dbReference type="GO" id="GO:0015667">
    <property type="term" value="F:site-specific DNA-methyltransferase (cytosine-N4-specific) activity"/>
    <property type="evidence" value="ECO:0007669"/>
    <property type="project" value="UniProtKB-EC"/>
</dbReference>
<keyword evidence="4" id="KW-0808">Transferase</keyword>
<dbReference type="EMBL" id="VRYZ01000002">
    <property type="protein sequence ID" value="TXS93414.1"/>
    <property type="molecule type" value="Genomic_DNA"/>
</dbReference>
<evidence type="ECO:0000256" key="4">
    <source>
        <dbReference type="ARBA" id="ARBA00022679"/>
    </source>
</evidence>
<evidence type="ECO:0000256" key="1">
    <source>
        <dbReference type="ARBA" id="ARBA00010203"/>
    </source>
</evidence>
<dbReference type="InterPro" id="IPR017985">
    <property type="entry name" value="MeTrfase_CN4_CS"/>
</dbReference>
<dbReference type="AlphaFoldDB" id="A0A5C9A092"/>
<dbReference type="GO" id="GO:0009307">
    <property type="term" value="P:DNA restriction-modification system"/>
    <property type="evidence" value="ECO:0007669"/>
    <property type="project" value="UniProtKB-KW"/>
</dbReference>
<dbReference type="Pfam" id="PF01555">
    <property type="entry name" value="N6_N4_Mtase"/>
    <property type="match status" value="1"/>
</dbReference>
<comment type="catalytic activity">
    <reaction evidence="8">
        <text>a 2'-deoxycytidine in DNA + S-adenosyl-L-methionine = an N(4)-methyl-2'-deoxycytidine in DNA + S-adenosyl-L-homocysteine + H(+)</text>
        <dbReference type="Rhea" id="RHEA:16857"/>
        <dbReference type="Rhea" id="RHEA-COMP:11369"/>
        <dbReference type="Rhea" id="RHEA-COMP:13674"/>
        <dbReference type="ChEBI" id="CHEBI:15378"/>
        <dbReference type="ChEBI" id="CHEBI:57856"/>
        <dbReference type="ChEBI" id="CHEBI:59789"/>
        <dbReference type="ChEBI" id="CHEBI:85452"/>
        <dbReference type="ChEBI" id="CHEBI:137933"/>
        <dbReference type="EC" id="2.1.1.113"/>
    </reaction>
</comment>
<evidence type="ECO:0000259" key="9">
    <source>
        <dbReference type="Pfam" id="PF01555"/>
    </source>
</evidence>
<evidence type="ECO:0000256" key="6">
    <source>
        <dbReference type="ARBA" id="ARBA00022747"/>
    </source>
</evidence>
<reference evidence="10 11" key="1">
    <citation type="submission" date="2019-08" db="EMBL/GenBank/DDBJ databases">
        <title>Parahaliea maris sp. nov., isolated from the surface seawater.</title>
        <authorList>
            <person name="Liu Y."/>
        </authorList>
    </citation>
    <scope>NUCLEOTIDE SEQUENCE [LARGE SCALE GENOMIC DNA]</scope>
    <source>
        <strain evidence="10 11">S2-26</strain>
    </source>
</reference>
<keyword evidence="5" id="KW-0949">S-adenosyl-L-methionine</keyword>
<dbReference type="GO" id="GO:0032259">
    <property type="term" value="P:methylation"/>
    <property type="evidence" value="ECO:0007669"/>
    <property type="project" value="UniProtKB-KW"/>
</dbReference>
<evidence type="ECO:0000256" key="5">
    <source>
        <dbReference type="ARBA" id="ARBA00022691"/>
    </source>
</evidence>
<organism evidence="10 11">
    <name type="scientific">Parahaliea aestuarii</name>
    <dbReference type="NCBI Taxonomy" id="1852021"/>
    <lineage>
        <taxon>Bacteria</taxon>
        <taxon>Pseudomonadati</taxon>
        <taxon>Pseudomonadota</taxon>
        <taxon>Gammaproteobacteria</taxon>
        <taxon>Cellvibrionales</taxon>
        <taxon>Halieaceae</taxon>
        <taxon>Parahaliea</taxon>
    </lineage>
</organism>
<keyword evidence="3" id="KW-0489">Methyltransferase</keyword>
<evidence type="ECO:0000256" key="8">
    <source>
        <dbReference type="ARBA" id="ARBA00049120"/>
    </source>
</evidence>
<evidence type="ECO:0000313" key="11">
    <source>
        <dbReference type="Proteomes" id="UP000321933"/>
    </source>
</evidence>
<comment type="caution">
    <text evidence="10">The sequence shown here is derived from an EMBL/GenBank/DDBJ whole genome shotgun (WGS) entry which is preliminary data.</text>
</comment>
<evidence type="ECO:0000313" key="10">
    <source>
        <dbReference type="EMBL" id="TXS93414.1"/>
    </source>
</evidence>
<keyword evidence="11" id="KW-1185">Reference proteome</keyword>
<dbReference type="SUPFAM" id="SSF53335">
    <property type="entry name" value="S-adenosyl-L-methionine-dependent methyltransferases"/>
    <property type="match status" value="2"/>
</dbReference>
<proteinExistence type="inferred from homology"/>
<sequence length="419" mass="47327">MLIVNPKRENESIEVKPYWYNYYAGYSHTFTQKIIETANLPAAALLLDPWNGGGTTTLMASVNGFSSIGVDLNPVMKVIASAKQTVKSDIEIINQKINEITTKIEPSSRNDDHLNAWFDPLTVNSIRKIERCITGEAEYESTVDKVDALTNVQCLMYTGLFNCVRSYLSEFIPSNPTWVKKPKIDEDKISVSWGELKKQYIRHVRDMVKGISISDHQWPKGTADIRIASSSQLPLENASIDFVLTSPPYCTRIDYGIATLPELSILCIDGEKEIDLVRRRLMGTTTVPKEANSGVEKLTGKCVAFLESVRTHSSKASETYYYKNLSQYFLSLGASINEIERVMKPGSVFVCVVQDSYYKDIHCNLPEIISEMAESRKLKLRESIEFESRRNMANLNIKSKKYRSKSSAFESVLIFDKGE</sequence>
<dbReference type="GO" id="GO:0008170">
    <property type="term" value="F:N-methyltransferase activity"/>
    <property type="evidence" value="ECO:0007669"/>
    <property type="project" value="InterPro"/>
</dbReference>
<evidence type="ECO:0000256" key="7">
    <source>
        <dbReference type="ARBA" id="ARBA00023125"/>
    </source>
</evidence>
<keyword evidence="6" id="KW-0680">Restriction system</keyword>
<dbReference type="OrthoDB" id="3197274at2"/>
<evidence type="ECO:0000256" key="2">
    <source>
        <dbReference type="ARBA" id="ARBA00012185"/>
    </source>
</evidence>
<dbReference type="PROSITE" id="PS00093">
    <property type="entry name" value="N4_MTASE"/>
    <property type="match status" value="1"/>
</dbReference>
<comment type="similarity">
    <text evidence="1">Belongs to the N(4)/N(6)-methyltransferase family. N(4) subfamily.</text>
</comment>
<dbReference type="GO" id="GO:0003677">
    <property type="term" value="F:DNA binding"/>
    <property type="evidence" value="ECO:0007669"/>
    <property type="project" value="UniProtKB-KW"/>
</dbReference>
<evidence type="ECO:0000256" key="3">
    <source>
        <dbReference type="ARBA" id="ARBA00022603"/>
    </source>
</evidence>
<dbReference type="EC" id="2.1.1.113" evidence="2"/>
<dbReference type="Gene3D" id="3.40.50.150">
    <property type="entry name" value="Vaccinia Virus protein VP39"/>
    <property type="match status" value="1"/>
</dbReference>
<protein>
    <recommendedName>
        <fullName evidence="2">site-specific DNA-methyltransferase (cytosine-N(4)-specific)</fullName>
        <ecNumber evidence="2">2.1.1.113</ecNumber>
    </recommendedName>
</protein>
<feature type="domain" description="DNA methylase N-4/N-6" evidence="9">
    <location>
        <begin position="240"/>
        <end position="418"/>
    </location>
</feature>
<accession>A0A5C9A092</accession>
<dbReference type="RefSeq" id="WP_148063349.1">
    <property type="nucleotide sequence ID" value="NZ_VRYZ01000002.1"/>
</dbReference>
<gene>
    <name evidence="10" type="ORF">FVW59_06160</name>
</gene>
<dbReference type="Proteomes" id="UP000321933">
    <property type="component" value="Unassembled WGS sequence"/>
</dbReference>
<dbReference type="InterPro" id="IPR002941">
    <property type="entry name" value="DNA_methylase_N4/N6"/>
</dbReference>